<organism evidence="1 2">
    <name type="scientific">Staphylococcus saprophyticus</name>
    <dbReference type="NCBI Taxonomy" id="29385"/>
    <lineage>
        <taxon>Bacteria</taxon>
        <taxon>Bacillati</taxon>
        <taxon>Bacillota</taxon>
        <taxon>Bacilli</taxon>
        <taxon>Bacillales</taxon>
        <taxon>Staphylococcaceae</taxon>
        <taxon>Staphylococcus</taxon>
    </lineage>
</organism>
<name>A0A380HM12_STASA</name>
<sequence length="94" mass="11578">MTQLTVTIPEEYVLITREEYNELQEKEKPVWWSMQDLINETGFKRNWLVENILYNPKYIKQLKQFVYYPDGGKWAFNREPMQCFLKDNFEDIFN</sequence>
<accession>A0A380HM12</accession>
<dbReference type="InterPro" id="IPR008489">
    <property type="entry name" value="DUF771"/>
</dbReference>
<evidence type="ECO:0000313" key="2">
    <source>
        <dbReference type="Proteomes" id="UP000254707"/>
    </source>
</evidence>
<reference evidence="1 2" key="1">
    <citation type="submission" date="2018-06" db="EMBL/GenBank/DDBJ databases">
        <authorList>
            <consortium name="Pathogen Informatics"/>
            <person name="Doyle S."/>
        </authorList>
    </citation>
    <scope>NUCLEOTIDE SEQUENCE [LARGE SCALE GENOMIC DNA]</scope>
    <source>
        <strain evidence="1 2">NCTC7688</strain>
    </source>
</reference>
<proteinExistence type="predicted"/>
<dbReference type="Pfam" id="PF05595">
    <property type="entry name" value="DUF771"/>
    <property type="match status" value="1"/>
</dbReference>
<protein>
    <submittedName>
        <fullName evidence="1">Uncharacterized protein conserved in bacteria</fullName>
    </submittedName>
</protein>
<gene>
    <name evidence="1" type="ORF">NCTC7688_01196</name>
</gene>
<dbReference type="AlphaFoldDB" id="A0A380HM12"/>
<evidence type="ECO:0000313" key="1">
    <source>
        <dbReference type="EMBL" id="SUM82642.1"/>
    </source>
</evidence>
<dbReference type="EMBL" id="UHED01000001">
    <property type="protein sequence ID" value="SUM82642.1"/>
    <property type="molecule type" value="Genomic_DNA"/>
</dbReference>
<dbReference type="RefSeq" id="WP_081047829.1">
    <property type="nucleotide sequence ID" value="NZ_UHED01000001.1"/>
</dbReference>
<dbReference type="Proteomes" id="UP000254707">
    <property type="component" value="Unassembled WGS sequence"/>
</dbReference>